<dbReference type="SUPFAM" id="SSF63380">
    <property type="entry name" value="Riboflavin synthase domain-like"/>
    <property type="match status" value="1"/>
</dbReference>
<dbReference type="InterPro" id="IPR017938">
    <property type="entry name" value="Riboflavin_synthase-like_b-brl"/>
</dbReference>
<dbReference type="InterPro" id="IPR007037">
    <property type="entry name" value="SIP_rossman_dom"/>
</dbReference>
<accession>A0A323UPQ4</accession>
<evidence type="ECO:0000313" key="4">
    <source>
        <dbReference type="Proteomes" id="UP000248134"/>
    </source>
</evidence>
<evidence type="ECO:0000259" key="2">
    <source>
        <dbReference type="PROSITE" id="PS51384"/>
    </source>
</evidence>
<sequence length="299" mass="33407">MTLVVEPKMAPKRFRDVRVLHVVRNRLLTPNMRRITLGGDELENYGDGPNIKLLVPPPGVTEPEWPLAGEGGRPIWPAPDKCPALRTYSLRRYDPVAREIDVDFVMHEHGVASRWAGNAKPGDLLGVGLPAGLTVAPAKWYLLAGDHTALPAIARIMESLPPTARGRAFIEVPGPADEQPIDCRADIELTWLHRNGVDPGDSTLIQDAVLGMDWPSPDDGFVWIGCESATVRRLRAHARKQRGFGPRQVLAIGYWRRGMTEPAYADAFRNDRDDEYFAMLDEHHGGHDHHHHDGEHHHH</sequence>
<dbReference type="Proteomes" id="UP000248134">
    <property type="component" value="Unassembled WGS sequence"/>
</dbReference>
<dbReference type="Pfam" id="PF08021">
    <property type="entry name" value="FAD_binding_9"/>
    <property type="match status" value="1"/>
</dbReference>
<dbReference type="PROSITE" id="PS51384">
    <property type="entry name" value="FAD_FR"/>
    <property type="match status" value="1"/>
</dbReference>
<dbReference type="InterPro" id="IPR039261">
    <property type="entry name" value="FNR_nucleotide-bd"/>
</dbReference>
<dbReference type="InterPro" id="IPR013113">
    <property type="entry name" value="SIP_FAD-bd"/>
</dbReference>
<evidence type="ECO:0000256" key="1">
    <source>
        <dbReference type="ARBA" id="ARBA00035644"/>
    </source>
</evidence>
<dbReference type="Gene3D" id="2.40.30.10">
    <property type="entry name" value="Translation factors"/>
    <property type="match status" value="1"/>
</dbReference>
<comment type="similarity">
    <text evidence="1">Belongs to the SIP oxidoreductase family.</text>
</comment>
<dbReference type="AlphaFoldDB" id="A0A323UPQ4"/>
<dbReference type="GO" id="GO:0016491">
    <property type="term" value="F:oxidoreductase activity"/>
    <property type="evidence" value="ECO:0007669"/>
    <property type="project" value="InterPro"/>
</dbReference>
<feature type="domain" description="FAD-binding FR-type" evidence="2">
    <location>
        <begin position="15"/>
        <end position="137"/>
    </location>
</feature>
<name>A0A323UPQ4_RHOPL</name>
<dbReference type="EMBL" id="QKQS01000006">
    <property type="protein sequence ID" value="PZA13650.1"/>
    <property type="molecule type" value="Genomic_DNA"/>
</dbReference>
<protein>
    <submittedName>
        <fullName evidence="3">Siderophore-interacting protein</fullName>
    </submittedName>
</protein>
<dbReference type="CDD" id="cd06193">
    <property type="entry name" value="siderophore_interacting"/>
    <property type="match status" value="1"/>
</dbReference>
<dbReference type="InterPro" id="IPR039374">
    <property type="entry name" value="SIP_fam"/>
</dbReference>
<dbReference type="Gene3D" id="3.40.50.80">
    <property type="entry name" value="Nucleotide-binding domain of ferredoxin-NADP reductase (FNR) module"/>
    <property type="match status" value="1"/>
</dbReference>
<dbReference type="PANTHER" id="PTHR30157:SF0">
    <property type="entry name" value="NADPH-DEPENDENT FERRIC-CHELATE REDUCTASE"/>
    <property type="match status" value="1"/>
</dbReference>
<organism evidence="3 4">
    <name type="scientific">Rhodopseudomonas palustris</name>
    <dbReference type="NCBI Taxonomy" id="1076"/>
    <lineage>
        <taxon>Bacteria</taxon>
        <taxon>Pseudomonadati</taxon>
        <taxon>Pseudomonadota</taxon>
        <taxon>Alphaproteobacteria</taxon>
        <taxon>Hyphomicrobiales</taxon>
        <taxon>Nitrobacteraceae</taxon>
        <taxon>Rhodopseudomonas</taxon>
    </lineage>
</organism>
<comment type="caution">
    <text evidence="3">The sequence shown here is derived from an EMBL/GenBank/DDBJ whole genome shotgun (WGS) entry which is preliminary data.</text>
</comment>
<reference evidence="3 4" key="1">
    <citation type="submission" date="2018-06" db="EMBL/GenBank/DDBJ databases">
        <title>Draft Whole-Genome Sequence of the purple photosynthetic bacterium Rhodospeudomonas palustris XCP.</title>
        <authorList>
            <person name="Rayyan A."/>
            <person name="Meyer T.E."/>
            <person name="Kyndt J.A."/>
        </authorList>
    </citation>
    <scope>NUCLEOTIDE SEQUENCE [LARGE SCALE GENOMIC DNA]</scope>
    <source>
        <strain evidence="3 4">XCP</strain>
    </source>
</reference>
<proteinExistence type="inferred from homology"/>
<dbReference type="OrthoDB" id="9814826at2"/>
<dbReference type="PANTHER" id="PTHR30157">
    <property type="entry name" value="FERRIC REDUCTASE, NADPH-DEPENDENT"/>
    <property type="match status" value="1"/>
</dbReference>
<dbReference type="RefSeq" id="WP_110784813.1">
    <property type="nucleotide sequence ID" value="NZ_QKQS01000006.1"/>
</dbReference>
<dbReference type="InterPro" id="IPR017927">
    <property type="entry name" value="FAD-bd_FR_type"/>
</dbReference>
<dbReference type="Pfam" id="PF04954">
    <property type="entry name" value="SIP"/>
    <property type="match status" value="1"/>
</dbReference>
<evidence type="ECO:0000313" key="3">
    <source>
        <dbReference type="EMBL" id="PZA13650.1"/>
    </source>
</evidence>
<gene>
    <name evidence="3" type="ORF">DNX69_02530</name>
</gene>